<name>A0A226QK13_9BACL</name>
<dbReference type="Proteomes" id="UP000198394">
    <property type="component" value="Unassembled WGS sequence"/>
</dbReference>
<reference evidence="2 3" key="1">
    <citation type="submission" date="2017-04" db="EMBL/GenBank/DDBJ databases">
        <title>The genome sequence of Parageobacillus galactosidasius DSM 18751.</title>
        <authorList>
            <person name="Ramaloko W.T."/>
            <person name="Koen N."/>
            <person name="Polliack S."/>
            <person name="Aliyu H."/>
            <person name="Lebre P."/>
            <person name="Mohr T."/>
            <person name="Oswald F."/>
            <person name="Zwick M."/>
            <person name="Neumann A."/>
            <person name="Syldatk C."/>
            <person name="Cowan D."/>
            <person name="De Maayer P."/>
        </authorList>
    </citation>
    <scope>NUCLEOTIDE SEQUENCE [LARGE SCALE GENOMIC DNA]</scope>
    <source>
        <strain evidence="2 3">DSM 18751</strain>
    </source>
</reference>
<evidence type="ECO:0000313" key="3">
    <source>
        <dbReference type="Proteomes" id="UP000198394"/>
    </source>
</evidence>
<dbReference type="RefSeq" id="WP_089097701.1">
    <property type="nucleotide sequence ID" value="NZ_NDYL01000002.1"/>
</dbReference>
<dbReference type="Gene3D" id="3.60.15.10">
    <property type="entry name" value="Ribonuclease Z/Hydroxyacylglutathione hydrolase-like"/>
    <property type="match status" value="1"/>
</dbReference>
<comment type="caution">
    <text evidence="2">The sequence shown here is derived from an EMBL/GenBank/DDBJ whole genome shotgun (WGS) entry which is preliminary data.</text>
</comment>
<dbReference type="InterPro" id="IPR036866">
    <property type="entry name" value="RibonucZ/Hydroxyglut_hydro"/>
</dbReference>
<organism evidence="2 3">
    <name type="scientific">Parageobacillus galactosidasius</name>
    <dbReference type="NCBI Taxonomy" id="883812"/>
    <lineage>
        <taxon>Bacteria</taxon>
        <taxon>Bacillati</taxon>
        <taxon>Bacillota</taxon>
        <taxon>Bacilli</taxon>
        <taxon>Bacillales</taxon>
        <taxon>Anoxybacillaceae</taxon>
        <taxon>Parageobacillus</taxon>
    </lineage>
</organism>
<keyword evidence="3" id="KW-1185">Reference proteome</keyword>
<dbReference type="PANTHER" id="PTHR42663:SF6">
    <property type="entry name" value="HYDROLASE C777.06C-RELATED"/>
    <property type="match status" value="1"/>
</dbReference>
<evidence type="ECO:0000313" key="2">
    <source>
        <dbReference type="EMBL" id="OXB91910.1"/>
    </source>
</evidence>
<protein>
    <recommendedName>
        <fullName evidence="1">Metallo-beta-lactamase domain-containing protein</fullName>
    </recommendedName>
</protein>
<accession>A0A226QK13</accession>
<dbReference type="SUPFAM" id="SSF56281">
    <property type="entry name" value="Metallo-hydrolase/oxidoreductase"/>
    <property type="match status" value="1"/>
</dbReference>
<dbReference type="EMBL" id="NDYL01000002">
    <property type="protein sequence ID" value="OXB91910.1"/>
    <property type="molecule type" value="Genomic_DNA"/>
</dbReference>
<sequence length="284" mass="32592">MKIEFLGTGGAVTIPRPLCQCRVCVEARVKGIPYSRSGPSLFVHGPDVLIDTPEDIYMQMNRSKIKQINAVFYSHWHPDHVMGRRVLESINADFRNYPPASTTTDVYLPQQVAIDFQHRLGSGEHLSFLEKMKYIRLHTLQDGDSVLMEGVEIRLFRLAEDYVYAFLFSEGEKRVLIAMDELNNWDPPREVQEVDVAVLPIGIFELHPLTGERLLPEHHPILKIEATFAETLNIIHKLKAKKTILTHVEEMNRLGFDDLKEIEKQLQKQGLSIEIAYDTMMVEV</sequence>
<evidence type="ECO:0000259" key="1">
    <source>
        <dbReference type="Pfam" id="PF12706"/>
    </source>
</evidence>
<feature type="domain" description="Metallo-beta-lactamase" evidence="1">
    <location>
        <begin position="48"/>
        <end position="247"/>
    </location>
</feature>
<dbReference type="Pfam" id="PF12706">
    <property type="entry name" value="Lactamase_B_2"/>
    <property type="match status" value="1"/>
</dbReference>
<dbReference type="InterPro" id="IPR001279">
    <property type="entry name" value="Metallo-B-lactamas"/>
</dbReference>
<gene>
    <name evidence="2" type="ORF">B9L23_11550</name>
</gene>
<dbReference type="PANTHER" id="PTHR42663">
    <property type="entry name" value="HYDROLASE C777.06C-RELATED-RELATED"/>
    <property type="match status" value="1"/>
</dbReference>
<proteinExistence type="predicted"/>
<dbReference type="AlphaFoldDB" id="A0A226QK13"/>